<dbReference type="AlphaFoldDB" id="A0A399T133"/>
<dbReference type="Proteomes" id="UP000265926">
    <property type="component" value="Unassembled WGS sequence"/>
</dbReference>
<sequence length="60" mass="7075">MKLWKKLLFKLRLNTGCSHFMLNANKLNPEDSNVDSKNNESQIRLRPESHERISFKATNM</sequence>
<dbReference type="EMBL" id="QWGR01000006">
    <property type="protein sequence ID" value="RIJ47861.1"/>
    <property type="molecule type" value="Genomic_DNA"/>
</dbReference>
<reference evidence="1 2" key="1">
    <citation type="submission" date="2018-08" db="EMBL/GenBank/DDBJ databases">
        <title>Pallidiluteibacterium maritimus gen. nov., sp. nov., isolated from coastal sediment.</title>
        <authorList>
            <person name="Zhou L.Y."/>
        </authorList>
    </citation>
    <scope>NUCLEOTIDE SEQUENCE [LARGE SCALE GENOMIC DNA]</scope>
    <source>
        <strain evidence="1 2">XSD2</strain>
    </source>
</reference>
<evidence type="ECO:0000313" key="1">
    <source>
        <dbReference type="EMBL" id="RIJ47861.1"/>
    </source>
</evidence>
<organism evidence="1 2">
    <name type="scientific">Maribellus luteus</name>
    <dbReference type="NCBI Taxonomy" id="2305463"/>
    <lineage>
        <taxon>Bacteria</taxon>
        <taxon>Pseudomonadati</taxon>
        <taxon>Bacteroidota</taxon>
        <taxon>Bacteroidia</taxon>
        <taxon>Marinilabiliales</taxon>
        <taxon>Prolixibacteraceae</taxon>
        <taxon>Maribellus</taxon>
    </lineage>
</organism>
<keyword evidence="2" id="KW-1185">Reference proteome</keyword>
<evidence type="ECO:0000313" key="2">
    <source>
        <dbReference type="Proteomes" id="UP000265926"/>
    </source>
</evidence>
<proteinExistence type="predicted"/>
<gene>
    <name evidence="1" type="ORF">D1614_12070</name>
</gene>
<name>A0A399T133_9BACT</name>
<protein>
    <submittedName>
        <fullName evidence="1">Uncharacterized protein</fullName>
    </submittedName>
</protein>
<accession>A0A399T133</accession>
<comment type="caution">
    <text evidence="1">The sequence shown here is derived from an EMBL/GenBank/DDBJ whole genome shotgun (WGS) entry which is preliminary data.</text>
</comment>